<dbReference type="EMBL" id="VFOZ01000001">
    <property type="protein sequence ID" value="TQM00290.1"/>
    <property type="molecule type" value="Genomic_DNA"/>
</dbReference>
<sequence>MVKRLIIGAAVTALVVMAVRSAGPDLRRYKKIRSM</sequence>
<dbReference type="Proteomes" id="UP000316096">
    <property type="component" value="Unassembled WGS sequence"/>
</dbReference>
<dbReference type="InterPro" id="IPR054188">
    <property type="entry name" value="DUF6893"/>
</dbReference>
<dbReference type="RefSeq" id="WP_425455090.1">
    <property type="nucleotide sequence ID" value="NZ_VFOZ01000001.1"/>
</dbReference>
<comment type="caution">
    <text evidence="1">The sequence shown here is derived from an EMBL/GenBank/DDBJ whole genome shotgun (WGS) entry which is preliminary data.</text>
</comment>
<keyword evidence="2" id="KW-1185">Reference proteome</keyword>
<evidence type="ECO:0000313" key="1">
    <source>
        <dbReference type="EMBL" id="TQM00290.1"/>
    </source>
</evidence>
<gene>
    <name evidence="1" type="ORF">FB559_6001</name>
</gene>
<evidence type="ECO:0000313" key="2">
    <source>
        <dbReference type="Proteomes" id="UP000316096"/>
    </source>
</evidence>
<reference evidence="1 2" key="1">
    <citation type="submission" date="2019-06" db="EMBL/GenBank/DDBJ databases">
        <title>Sequencing the genomes of 1000 actinobacteria strains.</title>
        <authorList>
            <person name="Klenk H.-P."/>
        </authorList>
    </citation>
    <scope>NUCLEOTIDE SEQUENCE [LARGE SCALE GENOMIC DNA]</scope>
    <source>
        <strain evidence="1 2">DSM 102200</strain>
    </source>
</reference>
<dbReference type="AlphaFoldDB" id="A0A543CT61"/>
<protein>
    <submittedName>
        <fullName evidence="1">Uncharacterized protein</fullName>
    </submittedName>
</protein>
<organism evidence="1 2">
    <name type="scientific">Actinoallomurus bryophytorum</name>
    <dbReference type="NCBI Taxonomy" id="1490222"/>
    <lineage>
        <taxon>Bacteria</taxon>
        <taxon>Bacillati</taxon>
        <taxon>Actinomycetota</taxon>
        <taxon>Actinomycetes</taxon>
        <taxon>Streptosporangiales</taxon>
        <taxon>Thermomonosporaceae</taxon>
        <taxon>Actinoallomurus</taxon>
    </lineage>
</organism>
<proteinExistence type="predicted"/>
<dbReference type="Pfam" id="PF21833">
    <property type="entry name" value="DUF6893"/>
    <property type="match status" value="1"/>
</dbReference>
<name>A0A543CT61_9ACTN</name>
<accession>A0A543CT61</accession>